<dbReference type="GO" id="GO:0016020">
    <property type="term" value="C:membrane"/>
    <property type="evidence" value="ECO:0007669"/>
    <property type="project" value="TreeGrafter"/>
</dbReference>
<dbReference type="AlphaFoldDB" id="A0A0P9SWK8"/>
<protein>
    <submittedName>
        <fullName evidence="3">Putative short-chain dehydrogenase-like protein</fullName>
    </submittedName>
</protein>
<dbReference type="InterPro" id="IPR036291">
    <property type="entry name" value="NAD(P)-bd_dom_sf"/>
</dbReference>
<dbReference type="Gene3D" id="3.40.50.720">
    <property type="entry name" value="NAD(P)-binding Rossmann-like Domain"/>
    <property type="match status" value="1"/>
</dbReference>
<reference evidence="3 4" key="1">
    <citation type="submission" date="2015-09" db="EMBL/GenBank/DDBJ databases">
        <title>Genome announcement of multiple Pseudomonas syringae strains.</title>
        <authorList>
            <person name="Thakur S."/>
            <person name="Wang P.W."/>
            <person name="Gong Y."/>
            <person name="Weir B.S."/>
            <person name="Guttman D.S."/>
        </authorList>
    </citation>
    <scope>NUCLEOTIDE SEQUENCE [LARGE SCALE GENOMIC DNA]</scope>
    <source>
        <strain evidence="3 4">ICMP3507</strain>
    </source>
</reference>
<organism evidence="3 4">
    <name type="scientific">Pseudomonas amygdali pv. lachrymans</name>
    <name type="common">Pseudomonas syringae pv. lachrymans</name>
    <dbReference type="NCBI Taxonomy" id="53707"/>
    <lineage>
        <taxon>Bacteria</taxon>
        <taxon>Pseudomonadati</taxon>
        <taxon>Pseudomonadota</taxon>
        <taxon>Gammaproteobacteria</taxon>
        <taxon>Pseudomonadales</taxon>
        <taxon>Pseudomonadaceae</taxon>
        <taxon>Pseudomonas</taxon>
        <taxon>Pseudomonas amygdali</taxon>
    </lineage>
</organism>
<proteinExistence type="inferred from homology"/>
<sequence length="272" mass="28379">MSEQRPLALVTGASSGIGYELARLFAADGYDLVITATGANDGLQRTAEAVAATGAAVTIINADLTQPEDVDHLVRAIHALERSLDAAALNAGLGLGGFFLGGTALEDEMRLIQLNTASQVHLTKLLLPDMVARGQGRLLYTASISGTMPTPYEAVYGATKAFLISFVEAVKTEVKDSGVSFTLLLPGEVDTNFWHRAGMDTTTLGLGPKAAPTKVAQEGYEAMKAGKDRVVAGKPDSKLIGNVINKILPDSTTASLHAKGARPCSGLKDADE</sequence>
<evidence type="ECO:0000313" key="4">
    <source>
        <dbReference type="Proteomes" id="UP000050265"/>
    </source>
</evidence>
<evidence type="ECO:0000256" key="2">
    <source>
        <dbReference type="ARBA" id="ARBA00023002"/>
    </source>
</evidence>
<gene>
    <name evidence="3" type="ORF">ALO35_02564</name>
</gene>
<evidence type="ECO:0000313" key="3">
    <source>
        <dbReference type="EMBL" id="KPX62313.1"/>
    </source>
</evidence>
<dbReference type="PANTHER" id="PTHR44196">
    <property type="entry name" value="DEHYDROGENASE/REDUCTASE SDR FAMILY MEMBER 7B"/>
    <property type="match status" value="1"/>
</dbReference>
<dbReference type="CDD" id="cd05233">
    <property type="entry name" value="SDR_c"/>
    <property type="match status" value="1"/>
</dbReference>
<comment type="caution">
    <text evidence="3">The sequence shown here is derived from an EMBL/GenBank/DDBJ whole genome shotgun (WGS) entry which is preliminary data.</text>
</comment>
<dbReference type="GO" id="GO:0016491">
    <property type="term" value="F:oxidoreductase activity"/>
    <property type="evidence" value="ECO:0007669"/>
    <property type="project" value="UniProtKB-KW"/>
</dbReference>
<dbReference type="Pfam" id="PF00106">
    <property type="entry name" value="adh_short"/>
    <property type="match status" value="1"/>
</dbReference>
<keyword evidence="2" id="KW-0560">Oxidoreductase</keyword>
<accession>A0A0P9SWK8</accession>
<name>A0A0P9SWK8_PSEAV</name>
<dbReference type="PANTHER" id="PTHR44196:SF2">
    <property type="entry name" value="SHORT-CHAIN DEHYDROGENASE-RELATED"/>
    <property type="match status" value="1"/>
</dbReference>
<dbReference type="Proteomes" id="UP000050265">
    <property type="component" value="Unassembled WGS sequence"/>
</dbReference>
<comment type="similarity">
    <text evidence="1">Belongs to the short-chain dehydrogenases/reductases (SDR) family.</text>
</comment>
<dbReference type="PRINTS" id="PR00081">
    <property type="entry name" value="GDHRDH"/>
</dbReference>
<dbReference type="PATRIC" id="fig|53707.9.peg.3723"/>
<dbReference type="EMBL" id="LJQP01000341">
    <property type="protein sequence ID" value="KPX62313.1"/>
    <property type="molecule type" value="Genomic_DNA"/>
</dbReference>
<dbReference type="SUPFAM" id="SSF51735">
    <property type="entry name" value="NAD(P)-binding Rossmann-fold domains"/>
    <property type="match status" value="1"/>
</dbReference>
<evidence type="ECO:0000256" key="1">
    <source>
        <dbReference type="ARBA" id="ARBA00006484"/>
    </source>
</evidence>
<dbReference type="InterPro" id="IPR002347">
    <property type="entry name" value="SDR_fam"/>
</dbReference>